<dbReference type="EMBL" id="CDMZ01005080">
    <property type="protein sequence ID" value="CEM51894.1"/>
    <property type="molecule type" value="Genomic_DNA"/>
</dbReference>
<feature type="compositionally biased region" description="Low complexity" evidence="1">
    <location>
        <begin position="31"/>
        <end position="45"/>
    </location>
</feature>
<evidence type="ECO:0000313" key="2">
    <source>
        <dbReference type="EMBL" id="CEM51894.1"/>
    </source>
</evidence>
<reference evidence="2" key="1">
    <citation type="submission" date="2014-11" db="EMBL/GenBank/DDBJ databases">
        <authorList>
            <person name="Otto D Thomas"/>
            <person name="Naeem Raeece"/>
        </authorList>
    </citation>
    <scope>NUCLEOTIDE SEQUENCE</scope>
</reference>
<organism evidence="2">
    <name type="scientific">Chromera velia CCMP2878</name>
    <dbReference type="NCBI Taxonomy" id="1169474"/>
    <lineage>
        <taxon>Eukaryota</taxon>
        <taxon>Sar</taxon>
        <taxon>Alveolata</taxon>
        <taxon>Colpodellida</taxon>
        <taxon>Chromeraceae</taxon>
        <taxon>Chromera</taxon>
    </lineage>
</organism>
<name>A0A0G4I4N3_9ALVE</name>
<sequence length="78" mass="8319">MGERERASFDSDFELVFSEGGDSEQEKGSDSSESPSLPASPKAAAAAGGRGWFRIGFWGGVRASKKAKMTEEGENETE</sequence>
<evidence type="ECO:0000256" key="1">
    <source>
        <dbReference type="SAM" id="MobiDB-lite"/>
    </source>
</evidence>
<feature type="region of interest" description="Disordered" evidence="1">
    <location>
        <begin position="1"/>
        <end position="45"/>
    </location>
</feature>
<dbReference type="VEuPathDB" id="CryptoDB:Cvel_10924"/>
<dbReference type="AlphaFoldDB" id="A0A0G4I4N3"/>
<protein>
    <submittedName>
        <fullName evidence="2">Uncharacterized protein</fullName>
    </submittedName>
</protein>
<proteinExistence type="predicted"/>
<accession>A0A0G4I4N3</accession>
<gene>
    <name evidence="2" type="ORF">Cvel_10924</name>
</gene>